<dbReference type="KEGG" id="dpa:109533271"/>
<protein>
    <recommendedName>
        <fullName evidence="3">F-box domain-containing protein</fullName>
    </recommendedName>
</protein>
<dbReference type="PANTHER" id="PTHR19872">
    <property type="entry name" value="UBIQUITIN LIGASE SPECIFICITY FACTOR/HREP PROTEIN"/>
    <property type="match status" value="1"/>
</dbReference>
<reference evidence="4" key="2">
    <citation type="submission" date="2024-08" db="UniProtKB">
        <authorList>
            <consortium name="EnsemblMetazoa"/>
        </authorList>
    </citation>
    <scope>IDENTIFICATION</scope>
</reference>
<dbReference type="PANTHER" id="PTHR19872:SF7">
    <property type="entry name" value="F-BOX AND WD REPEAT DOMAIN CONTAINING PROTEIN 10B-RELATED"/>
    <property type="match status" value="1"/>
</dbReference>
<accession>A0AAR5NYU5</accession>
<dbReference type="InterPro" id="IPR036047">
    <property type="entry name" value="F-box-like_dom_sf"/>
</dbReference>
<dbReference type="Proteomes" id="UP000019118">
    <property type="component" value="Unassembled WGS sequence"/>
</dbReference>
<reference evidence="5" key="1">
    <citation type="journal article" date="2013" name="Genome Biol.">
        <title>Draft genome of the mountain pine beetle, Dendroctonus ponderosae Hopkins, a major forest pest.</title>
        <authorList>
            <person name="Keeling C.I."/>
            <person name="Yuen M.M."/>
            <person name="Liao N.Y."/>
            <person name="Docking T.R."/>
            <person name="Chan S.K."/>
            <person name="Taylor G.A."/>
            <person name="Palmquist D.L."/>
            <person name="Jackman S.D."/>
            <person name="Nguyen A."/>
            <person name="Li M."/>
            <person name="Henderson H."/>
            <person name="Janes J.K."/>
            <person name="Zhao Y."/>
            <person name="Pandoh P."/>
            <person name="Moore R."/>
            <person name="Sperling F.A."/>
            <person name="Huber D.P."/>
            <person name="Birol I."/>
            <person name="Jones S.J."/>
            <person name="Bohlmann J."/>
        </authorList>
    </citation>
    <scope>NUCLEOTIDE SEQUENCE</scope>
</reference>
<dbReference type="InterPro" id="IPR051075">
    <property type="entry name" value="SCF_subunit_WD-repeat"/>
</dbReference>
<feature type="domain" description="F-box" evidence="3">
    <location>
        <begin position="247"/>
        <end position="304"/>
    </location>
</feature>
<keyword evidence="1" id="KW-0853">WD repeat</keyword>
<name>A0AAR5NYU5_DENPD</name>
<dbReference type="GeneID" id="109533271"/>
<dbReference type="PROSITE" id="PS50181">
    <property type="entry name" value="FBOX"/>
    <property type="match status" value="1"/>
</dbReference>
<dbReference type="SUPFAM" id="SSF81383">
    <property type="entry name" value="F-box domain"/>
    <property type="match status" value="1"/>
</dbReference>
<dbReference type="AlphaFoldDB" id="A0AAR5NYU5"/>
<evidence type="ECO:0000256" key="2">
    <source>
        <dbReference type="ARBA" id="ARBA00022737"/>
    </source>
</evidence>
<sequence>MDYTLDSYGNFDDEQHMLETEGRKKADMQKREDAAQIEENFRLKCIRGYYMRLSWHHKKQFILAIVQSIDCFDTLLRIISYISSLYGKMAAYSDASTHCRTEPDQILVDHDRSLEGDFLRETICNDLGWLSTLPHPRQILLVLSLLQMGGSGLIRKMYIPIVNIYNRKLLLQEQAETQQLDVPDVFAQSELDDSDKYPSDHPMTMEVTKMRKKWDDAIAKLHQEVFGLKQPSQKPTKAAKKPQDNGVDWIQMLPIWIVKKILNYFDQKTLQSLKKVNRYWAFVCDGLIKDRQTKVLLDQAIQRLRPNLEGQQLWNNQACSKARNPREKRLDGLLIRGAVRENMRPKVRKTQQVHTSLVTSLPKAASICKPLEKIAVFPRLIREDLLLYTRYPCVLKDVNIVVDLEEHRRTLSYSLSRQLSDTFSLSEVNLSDW</sequence>
<dbReference type="InterPro" id="IPR001810">
    <property type="entry name" value="F-box_dom"/>
</dbReference>
<evidence type="ECO:0000313" key="4">
    <source>
        <dbReference type="EnsemblMetazoa" id="XP_019754114.1"/>
    </source>
</evidence>
<keyword evidence="5" id="KW-1185">Reference proteome</keyword>
<evidence type="ECO:0000256" key="1">
    <source>
        <dbReference type="ARBA" id="ARBA00022574"/>
    </source>
</evidence>
<keyword evidence="2" id="KW-0677">Repeat</keyword>
<proteinExistence type="predicted"/>
<evidence type="ECO:0000313" key="5">
    <source>
        <dbReference type="Proteomes" id="UP000019118"/>
    </source>
</evidence>
<dbReference type="RefSeq" id="XP_019754114.1">
    <property type="nucleotide sequence ID" value="XM_019898555.2"/>
</dbReference>
<organism evidence="4 5">
    <name type="scientific">Dendroctonus ponderosae</name>
    <name type="common">Mountain pine beetle</name>
    <dbReference type="NCBI Taxonomy" id="77166"/>
    <lineage>
        <taxon>Eukaryota</taxon>
        <taxon>Metazoa</taxon>
        <taxon>Ecdysozoa</taxon>
        <taxon>Arthropoda</taxon>
        <taxon>Hexapoda</taxon>
        <taxon>Insecta</taxon>
        <taxon>Pterygota</taxon>
        <taxon>Neoptera</taxon>
        <taxon>Endopterygota</taxon>
        <taxon>Coleoptera</taxon>
        <taxon>Polyphaga</taxon>
        <taxon>Cucujiformia</taxon>
        <taxon>Curculionidae</taxon>
        <taxon>Scolytinae</taxon>
        <taxon>Dendroctonus</taxon>
    </lineage>
</organism>
<evidence type="ECO:0000259" key="3">
    <source>
        <dbReference type="PROSITE" id="PS50181"/>
    </source>
</evidence>
<dbReference type="EnsemblMetazoa" id="XM_019898555.1">
    <property type="protein sequence ID" value="XP_019754114.1"/>
    <property type="gene ID" value="LOC109533271"/>
</dbReference>